<organism evidence="1 2">
    <name type="scientific">Chanos chanos</name>
    <name type="common">Milkfish</name>
    <name type="synonym">Mugil chanos</name>
    <dbReference type="NCBI Taxonomy" id="29144"/>
    <lineage>
        <taxon>Eukaryota</taxon>
        <taxon>Metazoa</taxon>
        <taxon>Chordata</taxon>
        <taxon>Craniata</taxon>
        <taxon>Vertebrata</taxon>
        <taxon>Euteleostomi</taxon>
        <taxon>Actinopterygii</taxon>
        <taxon>Neopterygii</taxon>
        <taxon>Teleostei</taxon>
        <taxon>Ostariophysi</taxon>
        <taxon>Gonorynchiformes</taxon>
        <taxon>Chanidae</taxon>
        <taxon>Chanos</taxon>
    </lineage>
</organism>
<sequence length="297" mass="33100">MSANNDLLFSINIKNQMMKELRLLRPEVAPIRILLHGPVGSGKSSFVNSIDIVFKDRIASRALADAGMGKTFTKIYKAYRFQISGHPGNVPFVVNDIMGLEQKDSDGIHIDDIISALQGHVKDNYEFNPGSPLSEGDPGYNSSPSLKDKVHCLVSVLPGDKISLIDDTVIKKMRKIREKASDMGIPQVVVMTMVDKACPLVEKDLKKIYTSMKIKEKVEECHYRLGVPMNCIFPLKNYHEEGASVLEADCLILATLTQIIHLANDYLNSVKENDKHAAKSSPIRHAAKALLLERERY</sequence>
<dbReference type="PANTHER" id="PTHR14241:SF1">
    <property type="entry name" value="INTERFERON-INDUCED PROTEIN 44-RELATED"/>
    <property type="match status" value="1"/>
</dbReference>
<name>A0A6J2W788_CHACN</name>
<accession>A0A6J2W788</accession>
<dbReference type="OrthoDB" id="25620at2759"/>
<gene>
    <name evidence="2" type="primary">LOC115821640</name>
</gene>
<dbReference type="GeneID" id="115821640"/>
<evidence type="ECO:0000313" key="2">
    <source>
        <dbReference type="RefSeq" id="XP_030641305.1"/>
    </source>
</evidence>
<protein>
    <submittedName>
        <fullName evidence="2">Interferon-induced protein 44-like</fullName>
    </submittedName>
</protein>
<dbReference type="InterPro" id="IPR027417">
    <property type="entry name" value="P-loop_NTPase"/>
</dbReference>
<reference evidence="2" key="1">
    <citation type="submission" date="2025-08" db="UniProtKB">
        <authorList>
            <consortium name="RefSeq"/>
        </authorList>
    </citation>
    <scope>IDENTIFICATION</scope>
</reference>
<dbReference type="GO" id="GO:0006955">
    <property type="term" value="P:immune response"/>
    <property type="evidence" value="ECO:0007669"/>
    <property type="project" value="TreeGrafter"/>
</dbReference>
<dbReference type="AlphaFoldDB" id="A0A6J2W788"/>
<dbReference type="InParanoid" id="A0A6J2W788"/>
<evidence type="ECO:0000313" key="1">
    <source>
        <dbReference type="Proteomes" id="UP000504632"/>
    </source>
</evidence>
<dbReference type="FunCoup" id="A0A6J2W788">
    <property type="interactions" value="2"/>
</dbReference>
<keyword evidence="1" id="KW-1185">Reference proteome</keyword>
<dbReference type="Gene3D" id="3.40.50.300">
    <property type="entry name" value="P-loop containing nucleotide triphosphate hydrolases"/>
    <property type="match status" value="1"/>
</dbReference>
<dbReference type="RefSeq" id="XP_030641305.1">
    <property type="nucleotide sequence ID" value="XM_030785445.1"/>
</dbReference>
<dbReference type="SUPFAM" id="SSF52540">
    <property type="entry name" value="P-loop containing nucleoside triphosphate hydrolases"/>
    <property type="match status" value="1"/>
</dbReference>
<dbReference type="Proteomes" id="UP000504632">
    <property type="component" value="Chromosome 9"/>
</dbReference>
<dbReference type="PANTHER" id="PTHR14241">
    <property type="entry name" value="INTERFERON-INDUCED PROTEIN 44"/>
    <property type="match status" value="1"/>
</dbReference>
<proteinExistence type="predicted"/>